<evidence type="ECO:0000313" key="15">
    <source>
        <dbReference type="Proteomes" id="UP000076079"/>
    </source>
</evidence>
<gene>
    <name evidence="14" type="primary">mrdB</name>
    <name evidence="14" type="ORF">LuPra_04773</name>
</gene>
<proteinExistence type="predicted"/>
<keyword evidence="3" id="KW-0328">Glycosyltransferase</keyword>
<dbReference type="Proteomes" id="UP000076079">
    <property type="component" value="Chromosome"/>
</dbReference>
<evidence type="ECO:0000256" key="8">
    <source>
        <dbReference type="ARBA" id="ARBA00022989"/>
    </source>
</evidence>
<dbReference type="PATRIC" id="fig|1813736.3.peg.5031"/>
<name>A0A143PTN1_LUTPR</name>
<evidence type="ECO:0000256" key="3">
    <source>
        <dbReference type="ARBA" id="ARBA00022676"/>
    </source>
</evidence>
<evidence type="ECO:0000256" key="13">
    <source>
        <dbReference type="SAM" id="Phobius"/>
    </source>
</evidence>
<keyword evidence="15" id="KW-1185">Reference proteome</keyword>
<evidence type="ECO:0000256" key="4">
    <source>
        <dbReference type="ARBA" id="ARBA00022679"/>
    </source>
</evidence>
<sequence>MFEQRLYKHLDWSLLGAVLLLCAFGLVMIYSTTYDPIRGHVGREFYTQLSAVGIGLVALTVMLLIDYRTLSEYAPVFYGGVAVLLTYVLFFGVVAGGSRRWISLVVFNLQPSEFAKAALALLLATWFGQDKLSALRRGDLAVAGGVLLLPFLLVARQPDLGSAVTLLPVAGGIAYAAGLRLRLIGYALLVFVLLTPVAWVYGLKDYQRSRVVTFLDPSQDARGAGYQQIQARITVGSGGLTGKGFLNGTQGQYKFLPVAHNDFVYSVLAEEHGFIGVLATLGLYLFVLLRSLEAARLARDRIGAYLVVGLISCFAFQVIYNIAMSAGLAPVKGLTLPLMSYGGSSMIATLTSFGCILNVRMRRFAN</sequence>
<evidence type="ECO:0000256" key="10">
    <source>
        <dbReference type="ARBA" id="ARBA00023316"/>
    </source>
</evidence>
<dbReference type="NCBIfam" id="TIGR02210">
    <property type="entry name" value="rodA_shape"/>
    <property type="match status" value="1"/>
</dbReference>
<dbReference type="InterPro" id="IPR011923">
    <property type="entry name" value="RodA/MrdB"/>
</dbReference>
<evidence type="ECO:0000256" key="9">
    <source>
        <dbReference type="ARBA" id="ARBA00023136"/>
    </source>
</evidence>
<dbReference type="AlphaFoldDB" id="A0A143PTN1"/>
<evidence type="ECO:0000256" key="11">
    <source>
        <dbReference type="ARBA" id="ARBA00032370"/>
    </source>
</evidence>
<keyword evidence="5 13" id="KW-0812">Transmembrane</keyword>
<dbReference type="GO" id="GO:0015648">
    <property type="term" value="F:lipid-linked peptidoglycan transporter activity"/>
    <property type="evidence" value="ECO:0007669"/>
    <property type="project" value="TreeGrafter"/>
</dbReference>
<evidence type="ECO:0000256" key="2">
    <source>
        <dbReference type="ARBA" id="ARBA00022475"/>
    </source>
</evidence>
<dbReference type="STRING" id="1855912.LuPra_04773"/>
<dbReference type="GO" id="GO:0051301">
    <property type="term" value="P:cell division"/>
    <property type="evidence" value="ECO:0007669"/>
    <property type="project" value="InterPro"/>
</dbReference>
<dbReference type="Pfam" id="PF01098">
    <property type="entry name" value="FTSW_RODA_SPOVE"/>
    <property type="match status" value="1"/>
</dbReference>
<accession>A0A143PTN1</accession>
<feature type="transmembrane region" description="Helical" evidence="13">
    <location>
        <begin position="338"/>
        <end position="359"/>
    </location>
</feature>
<dbReference type="PANTHER" id="PTHR30474">
    <property type="entry name" value="CELL CYCLE PROTEIN"/>
    <property type="match status" value="1"/>
</dbReference>
<dbReference type="RefSeq" id="WP_110173064.1">
    <property type="nucleotide sequence ID" value="NZ_CP015136.1"/>
</dbReference>
<feature type="transmembrane region" description="Helical" evidence="13">
    <location>
        <begin position="160"/>
        <end position="177"/>
    </location>
</feature>
<reference evidence="15" key="2">
    <citation type="submission" date="2016-04" db="EMBL/GenBank/DDBJ databases">
        <title>First Complete Genome Sequence of a Subdivision 6 Acidobacterium.</title>
        <authorList>
            <person name="Huang S."/>
            <person name="Vieira S."/>
            <person name="Bunk B."/>
            <person name="Riedel T."/>
            <person name="Sproeer C."/>
            <person name="Overmann J."/>
        </authorList>
    </citation>
    <scope>NUCLEOTIDE SEQUENCE [LARGE SCALE GENOMIC DNA]</scope>
    <source>
        <strain evidence="15">DSM 100886 HEG_-6_39</strain>
    </source>
</reference>
<keyword evidence="9 13" id="KW-0472">Membrane</keyword>
<evidence type="ECO:0000256" key="7">
    <source>
        <dbReference type="ARBA" id="ARBA00022984"/>
    </source>
</evidence>
<feature type="transmembrane region" description="Helical" evidence="13">
    <location>
        <begin position="45"/>
        <end position="64"/>
    </location>
</feature>
<organism evidence="14 15">
    <name type="scientific">Luteitalea pratensis</name>
    <dbReference type="NCBI Taxonomy" id="1855912"/>
    <lineage>
        <taxon>Bacteria</taxon>
        <taxon>Pseudomonadati</taxon>
        <taxon>Acidobacteriota</taxon>
        <taxon>Vicinamibacteria</taxon>
        <taxon>Vicinamibacterales</taxon>
        <taxon>Vicinamibacteraceae</taxon>
        <taxon>Luteitalea</taxon>
    </lineage>
</organism>
<dbReference type="KEGG" id="abac:LuPra_04773"/>
<evidence type="ECO:0000256" key="6">
    <source>
        <dbReference type="ARBA" id="ARBA00022960"/>
    </source>
</evidence>
<feature type="transmembrane region" description="Helical" evidence="13">
    <location>
        <begin position="76"/>
        <end position="95"/>
    </location>
</feature>
<dbReference type="GO" id="GO:0016757">
    <property type="term" value="F:glycosyltransferase activity"/>
    <property type="evidence" value="ECO:0007669"/>
    <property type="project" value="UniProtKB-KW"/>
</dbReference>
<feature type="transmembrane region" description="Helical" evidence="13">
    <location>
        <begin position="304"/>
        <end position="326"/>
    </location>
</feature>
<dbReference type="PANTHER" id="PTHR30474:SF1">
    <property type="entry name" value="PEPTIDOGLYCAN GLYCOSYLTRANSFERASE MRDB"/>
    <property type="match status" value="1"/>
</dbReference>
<reference evidence="14 15" key="1">
    <citation type="journal article" date="2016" name="Genome Announc.">
        <title>First Complete Genome Sequence of a Subdivision 6 Acidobacterium Strain.</title>
        <authorList>
            <person name="Huang S."/>
            <person name="Vieira S."/>
            <person name="Bunk B."/>
            <person name="Riedel T."/>
            <person name="Sproer C."/>
            <person name="Overmann J."/>
        </authorList>
    </citation>
    <scope>NUCLEOTIDE SEQUENCE [LARGE SCALE GENOMIC DNA]</scope>
    <source>
        <strain evidence="15">DSM 100886 HEG_-6_39</strain>
    </source>
</reference>
<dbReference type="OrthoDB" id="9812661at2"/>
<evidence type="ECO:0000256" key="1">
    <source>
        <dbReference type="ARBA" id="ARBA00004141"/>
    </source>
</evidence>
<feature type="transmembrane region" description="Helical" evidence="13">
    <location>
        <begin position="273"/>
        <end position="292"/>
    </location>
</feature>
<evidence type="ECO:0000313" key="14">
    <source>
        <dbReference type="EMBL" id="AMY11523.1"/>
    </source>
</evidence>
<comment type="subcellular location">
    <subcellularLocation>
        <location evidence="1">Membrane</location>
        <topology evidence="1">Multi-pass membrane protein</topology>
    </subcellularLocation>
</comment>
<protein>
    <recommendedName>
        <fullName evidence="12">Cell wall polymerase</fullName>
    </recommendedName>
    <alternativeName>
        <fullName evidence="11">Peptidoglycan polymerase</fullName>
    </alternativeName>
</protein>
<dbReference type="PROSITE" id="PS00428">
    <property type="entry name" value="FTSW_RODA_SPOVE"/>
    <property type="match status" value="1"/>
</dbReference>
<keyword evidence="2" id="KW-1003">Cell membrane</keyword>
<feature type="transmembrane region" description="Helical" evidence="13">
    <location>
        <begin position="12"/>
        <end position="33"/>
    </location>
</feature>
<keyword evidence="4" id="KW-0808">Transferase</keyword>
<dbReference type="GO" id="GO:0009252">
    <property type="term" value="P:peptidoglycan biosynthetic process"/>
    <property type="evidence" value="ECO:0007669"/>
    <property type="project" value="UniProtKB-KW"/>
</dbReference>
<dbReference type="GO" id="GO:0005886">
    <property type="term" value="C:plasma membrane"/>
    <property type="evidence" value="ECO:0007669"/>
    <property type="project" value="TreeGrafter"/>
</dbReference>
<evidence type="ECO:0000256" key="5">
    <source>
        <dbReference type="ARBA" id="ARBA00022692"/>
    </source>
</evidence>
<dbReference type="GO" id="GO:0008360">
    <property type="term" value="P:regulation of cell shape"/>
    <property type="evidence" value="ECO:0007669"/>
    <property type="project" value="UniProtKB-KW"/>
</dbReference>
<dbReference type="GO" id="GO:0071555">
    <property type="term" value="P:cell wall organization"/>
    <property type="evidence" value="ECO:0007669"/>
    <property type="project" value="UniProtKB-KW"/>
</dbReference>
<keyword evidence="10" id="KW-0961">Cell wall biogenesis/degradation</keyword>
<dbReference type="InterPro" id="IPR018365">
    <property type="entry name" value="Cell_cycle_FtsW-rel_CS"/>
</dbReference>
<dbReference type="EMBL" id="CP015136">
    <property type="protein sequence ID" value="AMY11523.1"/>
    <property type="molecule type" value="Genomic_DNA"/>
</dbReference>
<keyword evidence="7" id="KW-0573">Peptidoglycan synthesis</keyword>
<dbReference type="InterPro" id="IPR001182">
    <property type="entry name" value="FtsW/RodA"/>
</dbReference>
<keyword evidence="8 13" id="KW-1133">Transmembrane helix</keyword>
<keyword evidence="6" id="KW-0133">Cell shape</keyword>
<dbReference type="GO" id="GO:0032153">
    <property type="term" value="C:cell division site"/>
    <property type="evidence" value="ECO:0007669"/>
    <property type="project" value="TreeGrafter"/>
</dbReference>
<evidence type="ECO:0000256" key="12">
    <source>
        <dbReference type="ARBA" id="ARBA00033270"/>
    </source>
</evidence>
<feature type="transmembrane region" description="Helical" evidence="13">
    <location>
        <begin position="184"/>
        <end position="202"/>
    </location>
</feature>